<dbReference type="EMBL" id="CP054301">
    <property type="protein sequence ID" value="QKK80164.1"/>
    <property type="molecule type" value="Genomic_DNA"/>
</dbReference>
<name>A0A859CUT3_9GAMM</name>
<dbReference type="Proteomes" id="UP000509371">
    <property type="component" value="Chromosome"/>
</dbReference>
<protein>
    <submittedName>
        <fullName evidence="5">AraC family transcriptional regulator</fullName>
    </submittedName>
</protein>
<dbReference type="PANTHER" id="PTHR46796">
    <property type="entry name" value="HTH-TYPE TRANSCRIPTIONAL ACTIVATOR RHAS-RELATED"/>
    <property type="match status" value="1"/>
</dbReference>
<dbReference type="Gene3D" id="1.10.10.60">
    <property type="entry name" value="Homeodomain-like"/>
    <property type="match status" value="1"/>
</dbReference>
<dbReference type="InterPro" id="IPR050204">
    <property type="entry name" value="AraC_XylS_family_regulators"/>
</dbReference>
<dbReference type="PROSITE" id="PS00041">
    <property type="entry name" value="HTH_ARAC_FAMILY_1"/>
    <property type="match status" value="1"/>
</dbReference>
<dbReference type="Pfam" id="PF12833">
    <property type="entry name" value="HTH_18"/>
    <property type="match status" value="1"/>
</dbReference>
<dbReference type="InterPro" id="IPR032783">
    <property type="entry name" value="AraC_lig"/>
</dbReference>
<dbReference type="InterPro" id="IPR020449">
    <property type="entry name" value="Tscrpt_reg_AraC-type_HTH"/>
</dbReference>
<organism evidence="5 6">
    <name type="scientific">Marinomonas primoryensis</name>
    <dbReference type="NCBI Taxonomy" id="178399"/>
    <lineage>
        <taxon>Bacteria</taxon>
        <taxon>Pseudomonadati</taxon>
        <taxon>Pseudomonadota</taxon>
        <taxon>Gammaproteobacteria</taxon>
        <taxon>Oceanospirillales</taxon>
        <taxon>Oceanospirillaceae</taxon>
        <taxon>Marinomonas</taxon>
    </lineage>
</organism>
<evidence type="ECO:0000313" key="5">
    <source>
        <dbReference type="EMBL" id="QKK80164.1"/>
    </source>
</evidence>
<evidence type="ECO:0000259" key="4">
    <source>
        <dbReference type="PROSITE" id="PS01124"/>
    </source>
</evidence>
<dbReference type="GO" id="GO:0043565">
    <property type="term" value="F:sequence-specific DNA binding"/>
    <property type="evidence" value="ECO:0007669"/>
    <property type="project" value="InterPro"/>
</dbReference>
<evidence type="ECO:0000313" key="6">
    <source>
        <dbReference type="Proteomes" id="UP000509371"/>
    </source>
</evidence>
<dbReference type="PROSITE" id="PS01124">
    <property type="entry name" value="HTH_ARAC_FAMILY_2"/>
    <property type="match status" value="1"/>
</dbReference>
<dbReference type="InterPro" id="IPR009057">
    <property type="entry name" value="Homeodomain-like_sf"/>
</dbReference>
<reference evidence="5 6" key="1">
    <citation type="submission" date="2020-06" db="EMBL/GenBank/DDBJ databases">
        <authorList>
            <person name="Voronona O.L."/>
            <person name="Aksenova E.I."/>
            <person name="Kunda M.S."/>
            <person name="Semenov A.N."/>
            <person name="Ryzhova N."/>
        </authorList>
    </citation>
    <scope>NUCLEOTIDE SEQUENCE [LARGE SCALE GENOMIC DNA]</scope>
    <source>
        <strain evidence="5 6">MPKMM3633</strain>
    </source>
</reference>
<dbReference type="PRINTS" id="PR00032">
    <property type="entry name" value="HTHARAC"/>
</dbReference>
<dbReference type="SMART" id="SM00342">
    <property type="entry name" value="HTH_ARAC"/>
    <property type="match status" value="1"/>
</dbReference>
<dbReference type="PANTHER" id="PTHR46796:SF7">
    <property type="entry name" value="ARAC FAMILY TRANSCRIPTIONAL REGULATOR"/>
    <property type="match status" value="1"/>
</dbReference>
<dbReference type="SUPFAM" id="SSF46689">
    <property type="entry name" value="Homeodomain-like"/>
    <property type="match status" value="2"/>
</dbReference>
<dbReference type="KEGG" id="mpri:MP3633_1430"/>
<keyword evidence="3" id="KW-0804">Transcription</keyword>
<accession>A0A859CUT3</accession>
<proteinExistence type="predicted"/>
<feature type="domain" description="HTH araC/xylS-type" evidence="4">
    <location>
        <begin position="255"/>
        <end position="353"/>
    </location>
</feature>
<dbReference type="InterPro" id="IPR018060">
    <property type="entry name" value="HTH_AraC"/>
</dbReference>
<keyword evidence="1" id="KW-0805">Transcription regulation</keyword>
<keyword evidence="2" id="KW-0238">DNA-binding</keyword>
<dbReference type="Pfam" id="PF12852">
    <property type="entry name" value="Cupin_6"/>
    <property type="match status" value="1"/>
</dbReference>
<dbReference type="GO" id="GO:0003700">
    <property type="term" value="F:DNA-binding transcription factor activity"/>
    <property type="evidence" value="ECO:0007669"/>
    <property type="project" value="InterPro"/>
</dbReference>
<evidence type="ECO:0000256" key="3">
    <source>
        <dbReference type="ARBA" id="ARBA00023163"/>
    </source>
</evidence>
<evidence type="ECO:0000256" key="2">
    <source>
        <dbReference type="ARBA" id="ARBA00023125"/>
    </source>
</evidence>
<dbReference type="AlphaFoldDB" id="A0A859CUT3"/>
<evidence type="ECO:0000256" key="1">
    <source>
        <dbReference type="ARBA" id="ARBA00023015"/>
    </source>
</evidence>
<gene>
    <name evidence="5" type="ORF">MP3633_1430</name>
</gene>
<dbReference type="InterPro" id="IPR018062">
    <property type="entry name" value="HTH_AraC-typ_CS"/>
</dbReference>
<sequence length="358" mass="40019">MFLHCIQNNMDRPDDIYQYVLNSYHIVRITMPLSPPNNLINKTQHDMMNELLSGVRLKGLEYRRVDISAPFGLRFGEESDKRLAYFHFIGQGSAFLRTRSGTVHQLACGDAVLMPCAGTHDLYSEDGAPLISINAFEKVQLCDATSEISACDTGICRSKDNLIFSCAMEFDLGWLHPLAHLKPEVMHIETVPDYDPQIPAILDVMTKELKAKRPGYSVILTRLADVVAAAILRRWVEIGCNVCGWVEAMRDPKLAQVLSALHHDPGRQWSVADMAFEMGTSRSVFAERFAELTHSTPQQYLGNLRMRLASQWISRDNLSLDDIADRLGYSSAASFSRAFKRTTGISPGAVRSGVLPEL</sequence>